<dbReference type="Proteomes" id="UP000317839">
    <property type="component" value="Unassembled WGS sequence"/>
</dbReference>
<dbReference type="EC" id="3.1.-.-" evidence="5"/>
<dbReference type="CDD" id="cd16964">
    <property type="entry name" value="YqgF"/>
    <property type="match status" value="1"/>
</dbReference>
<evidence type="ECO:0000313" key="7">
    <source>
        <dbReference type="EMBL" id="TQV73997.1"/>
    </source>
</evidence>
<gene>
    <name evidence="7" type="primary">ruvX</name>
    <name evidence="7" type="ORF">FLL45_14145</name>
</gene>
<dbReference type="SMART" id="SM00732">
    <property type="entry name" value="YqgFc"/>
    <property type="match status" value="1"/>
</dbReference>
<dbReference type="SUPFAM" id="SSF53098">
    <property type="entry name" value="Ribonuclease H-like"/>
    <property type="match status" value="1"/>
</dbReference>
<comment type="function">
    <text evidence="5">Could be a nuclease involved in processing of the 5'-end of pre-16S rRNA.</text>
</comment>
<dbReference type="InterPro" id="IPR012337">
    <property type="entry name" value="RNaseH-like_sf"/>
</dbReference>
<comment type="subcellular location">
    <subcellularLocation>
        <location evidence="5">Cytoplasm</location>
    </subcellularLocation>
</comment>
<evidence type="ECO:0000259" key="6">
    <source>
        <dbReference type="SMART" id="SM00732"/>
    </source>
</evidence>
<dbReference type="OrthoDB" id="9796140at2"/>
<dbReference type="GO" id="GO:0004518">
    <property type="term" value="F:nuclease activity"/>
    <property type="evidence" value="ECO:0007669"/>
    <property type="project" value="UniProtKB-KW"/>
</dbReference>
<evidence type="ECO:0000256" key="3">
    <source>
        <dbReference type="ARBA" id="ARBA00022722"/>
    </source>
</evidence>
<dbReference type="PANTHER" id="PTHR33317:SF4">
    <property type="entry name" value="POLYNUCLEOTIDYL TRANSFERASE, RIBONUCLEASE H-LIKE SUPERFAMILY PROTEIN"/>
    <property type="match status" value="1"/>
</dbReference>
<comment type="similarity">
    <text evidence="5">Belongs to the YqgF HJR family.</text>
</comment>
<dbReference type="NCBIfam" id="TIGR00250">
    <property type="entry name" value="RNAse_H_YqgF"/>
    <property type="match status" value="1"/>
</dbReference>
<evidence type="ECO:0000256" key="2">
    <source>
        <dbReference type="ARBA" id="ARBA00022517"/>
    </source>
</evidence>
<evidence type="ECO:0000256" key="4">
    <source>
        <dbReference type="ARBA" id="ARBA00022801"/>
    </source>
</evidence>
<keyword evidence="8" id="KW-1185">Reference proteome</keyword>
<dbReference type="InterPro" id="IPR005227">
    <property type="entry name" value="YqgF"/>
</dbReference>
<sequence>MSQILAFDFGLARIGVAVGQSITQTASPLETLKAKDGAPNWQLVEKLLTQWQPEKVIVGEPYNMDGSDQTITERARKFANQLHGRFGVQIELVDERLSSAAAREEIFEYGGYKKLQKSQIDSIAAALILESWFAENN</sequence>
<reference evidence="7 8" key="1">
    <citation type="submission" date="2019-06" db="EMBL/GenBank/DDBJ databases">
        <title>Draft genome of Aliikangiella marina GYP-15.</title>
        <authorList>
            <person name="Wang G."/>
        </authorList>
    </citation>
    <scope>NUCLEOTIDE SEQUENCE [LARGE SCALE GENOMIC DNA]</scope>
    <source>
        <strain evidence="7 8">GYP-15</strain>
    </source>
</reference>
<dbReference type="GO" id="GO:0005829">
    <property type="term" value="C:cytosol"/>
    <property type="evidence" value="ECO:0007669"/>
    <property type="project" value="TreeGrafter"/>
</dbReference>
<dbReference type="Pfam" id="PF03652">
    <property type="entry name" value="RuvX"/>
    <property type="match status" value="1"/>
</dbReference>
<dbReference type="AlphaFoldDB" id="A0A545T9W4"/>
<dbReference type="EMBL" id="VIKR01000003">
    <property type="protein sequence ID" value="TQV73997.1"/>
    <property type="molecule type" value="Genomic_DNA"/>
</dbReference>
<proteinExistence type="inferred from homology"/>
<dbReference type="GO" id="GO:0000967">
    <property type="term" value="P:rRNA 5'-end processing"/>
    <property type="evidence" value="ECO:0007669"/>
    <property type="project" value="UniProtKB-UniRule"/>
</dbReference>
<keyword evidence="1 5" id="KW-0963">Cytoplasm</keyword>
<dbReference type="RefSeq" id="WP_142942704.1">
    <property type="nucleotide sequence ID" value="NZ_VIKR01000003.1"/>
</dbReference>
<dbReference type="HAMAP" id="MF_00651">
    <property type="entry name" value="Nuclease_YqgF"/>
    <property type="match status" value="1"/>
</dbReference>
<evidence type="ECO:0000313" key="8">
    <source>
        <dbReference type="Proteomes" id="UP000317839"/>
    </source>
</evidence>
<comment type="caution">
    <text evidence="7">The sequence shown here is derived from an EMBL/GenBank/DDBJ whole genome shotgun (WGS) entry which is preliminary data.</text>
</comment>
<keyword evidence="2 5" id="KW-0690">Ribosome biogenesis</keyword>
<keyword evidence="4 5" id="KW-0378">Hydrolase</keyword>
<evidence type="ECO:0000256" key="1">
    <source>
        <dbReference type="ARBA" id="ARBA00022490"/>
    </source>
</evidence>
<name>A0A545T9W4_9GAMM</name>
<feature type="domain" description="YqgF/RNase H-like" evidence="6">
    <location>
        <begin position="2"/>
        <end position="102"/>
    </location>
</feature>
<organism evidence="7 8">
    <name type="scientific">Aliikangiella marina</name>
    <dbReference type="NCBI Taxonomy" id="1712262"/>
    <lineage>
        <taxon>Bacteria</taxon>
        <taxon>Pseudomonadati</taxon>
        <taxon>Pseudomonadota</taxon>
        <taxon>Gammaproteobacteria</taxon>
        <taxon>Oceanospirillales</taxon>
        <taxon>Pleioneaceae</taxon>
        <taxon>Aliikangiella</taxon>
    </lineage>
</organism>
<dbReference type="InterPro" id="IPR037027">
    <property type="entry name" value="YqgF/RNaseH-like_dom_sf"/>
</dbReference>
<dbReference type="Gene3D" id="3.30.420.140">
    <property type="entry name" value="YqgF/RNase H-like domain"/>
    <property type="match status" value="1"/>
</dbReference>
<keyword evidence="3 5" id="KW-0540">Nuclease</keyword>
<evidence type="ECO:0000256" key="5">
    <source>
        <dbReference type="HAMAP-Rule" id="MF_00651"/>
    </source>
</evidence>
<dbReference type="InterPro" id="IPR006641">
    <property type="entry name" value="YqgF/RNaseH-like_dom"/>
</dbReference>
<accession>A0A545T9W4</accession>
<dbReference type="PANTHER" id="PTHR33317">
    <property type="entry name" value="POLYNUCLEOTIDYL TRANSFERASE, RIBONUCLEASE H-LIKE SUPERFAMILY PROTEIN"/>
    <property type="match status" value="1"/>
</dbReference>
<dbReference type="GO" id="GO:0016788">
    <property type="term" value="F:hydrolase activity, acting on ester bonds"/>
    <property type="evidence" value="ECO:0007669"/>
    <property type="project" value="UniProtKB-UniRule"/>
</dbReference>
<protein>
    <recommendedName>
        <fullName evidence="5">Putative pre-16S rRNA nuclease</fullName>
        <ecNumber evidence="5">3.1.-.-</ecNumber>
    </recommendedName>
</protein>